<reference evidence="7 8" key="1">
    <citation type="journal article" date="2013" name="Nature">
        <title>Anaerobic oxidation of methane coupled to nitrate reduction in a novel archaeal lineage.</title>
        <authorList>
            <person name="Haroon M.F."/>
            <person name="Hu S."/>
            <person name="Shi Y."/>
            <person name="Imelfort M."/>
            <person name="Keller J."/>
            <person name="Hugenholtz P."/>
            <person name="Yuan Z."/>
            <person name="Tyson G.W."/>
        </authorList>
    </citation>
    <scope>NUCLEOTIDE SEQUENCE [LARGE SCALE GENOMIC DNA]</scope>
    <source>
        <strain evidence="7 8">ANME-2d</strain>
    </source>
</reference>
<evidence type="ECO:0000313" key="8">
    <source>
        <dbReference type="Proteomes" id="UP000027153"/>
    </source>
</evidence>
<protein>
    <recommendedName>
        <fullName evidence="4">DNA mismatch repair protein MutL</fullName>
    </recommendedName>
</protein>
<dbReference type="CDD" id="cd00782">
    <property type="entry name" value="MutL_Trans"/>
    <property type="match status" value="1"/>
</dbReference>
<dbReference type="SMART" id="SM00853">
    <property type="entry name" value="MutL_C"/>
    <property type="match status" value="1"/>
</dbReference>
<dbReference type="PANTHER" id="PTHR10073">
    <property type="entry name" value="DNA MISMATCH REPAIR PROTEIN MLH, PMS, MUTL"/>
    <property type="match status" value="1"/>
</dbReference>
<dbReference type="SUPFAM" id="SSF55874">
    <property type="entry name" value="ATPase domain of HSP90 chaperone/DNA topoisomerase II/histidine kinase"/>
    <property type="match status" value="1"/>
</dbReference>
<dbReference type="Gene3D" id="3.30.1540.20">
    <property type="entry name" value="MutL, C-terminal domain, dimerisation subdomain"/>
    <property type="match status" value="1"/>
</dbReference>
<evidence type="ECO:0000256" key="2">
    <source>
        <dbReference type="ARBA" id="ARBA00022763"/>
    </source>
</evidence>
<feature type="domain" description="MutL C-terminal dimerisation" evidence="5">
    <location>
        <begin position="395"/>
        <end position="536"/>
    </location>
</feature>
<dbReference type="SMART" id="SM01340">
    <property type="entry name" value="DNA_mis_repair"/>
    <property type="match status" value="1"/>
</dbReference>
<dbReference type="InterPro" id="IPR014762">
    <property type="entry name" value="DNA_mismatch_repair_CS"/>
</dbReference>
<dbReference type="FunFam" id="3.30.565.10:FF:000003">
    <property type="entry name" value="DNA mismatch repair endonuclease MutL"/>
    <property type="match status" value="1"/>
</dbReference>
<dbReference type="InterPro" id="IPR002099">
    <property type="entry name" value="MutL/Mlh/PMS"/>
</dbReference>
<dbReference type="Gene3D" id="3.30.565.10">
    <property type="entry name" value="Histidine kinase-like ATPase, C-terminal domain"/>
    <property type="match status" value="1"/>
</dbReference>
<dbReference type="InterPro" id="IPR042121">
    <property type="entry name" value="MutL_C_regsub"/>
</dbReference>
<dbReference type="InterPro" id="IPR042120">
    <property type="entry name" value="MutL_C_dimsub"/>
</dbReference>
<keyword evidence="2 4" id="KW-0227">DNA damage</keyword>
<proteinExistence type="inferred from homology"/>
<organism evidence="7 8">
    <name type="scientific">Candidatus Methanoperedens nitratireducens</name>
    <dbReference type="NCBI Taxonomy" id="1392998"/>
    <lineage>
        <taxon>Archaea</taxon>
        <taxon>Methanobacteriati</taxon>
        <taxon>Methanobacteriota</taxon>
        <taxon>Stenosarchaea group</taxon>
        <taxon>Methanomicrobia</taxon>
        <taxon>Methanosarcinales</taxon>
        <taxon>ANME-2 cluster</taxon>
        <taxon>Candidatus Methanoperedentaceae</taxon>
        <taxon>Candidatus Methanoperedens</taxon>
    </lineage>
</organism>
<feature type="domain" description="DNA mismatch repair protein S5" evidence="6">
    <location>
        <begin position="208"/>
        <end position="326"/>
    </location>
</feature>
<evidence type="ECO:0000256" key="1">
    <source>
        <dbReference type="ARBA" id="ARBA00006082"/>
    </source>
</evidence>
<dbReference type="SUPFAM" id="SSF54211">
    <property type="entry name" value="Ribosomal protein S5 domain 2-like"/>
    <property type="match status" value="1"/>
</dbReference>
<dbReference type="NCBIfam" id="TIGR00585">
    <property type="entry name" value="mutl"/>
    <property type="match status" value="1"/>
</dbReference>
<evidence type="ECO:0000256" key="4">
    <source>
        <dbReference type="HAMAP-Rule" id="MF_00149"/>
    </source>
</evidence>
<dbReference type="PROSITE" id="PS00058">
    <property type="entry name" value="DNA_MISMATCH_REPAIR_1"/>
    <property type="match status" value="1"/>
</dbReference>
<evidence type="ECO:0000259" key="5">
    <source>
        <dbReference type="SMART" id="SM00853"/>
    </source>
</evidence>
<keyword evidence="3 4" id="KW-0234">DNA repair</keyword>
<dbReference type="Proteomes" id="UP000027153">
    <property type="component" value="Unassembled WGS sequence"/>
</dbReference>
<comment type="similarity">
    <text evidence="1 4">Belongs to the DNA mismatch repair MutL/HexB family.</text>
</comment>
<dbReference type="OrthoDB" id="146201at2157"/>
<dbReference type="InterPro" id="IPR037198">
    <property type="entry name" value="MutL_C_sf"/>
</dbReference>
<dbReference type="InterPro" id="IPR020568">
    <property type="entry name" value="Ribosomal_Su5_D2-typ_SF"/>
</dbReference>
<dbReference type="Pfam" id="PF01119">
    <property type="entry name" value="DNA_mis_repair"/>
    <property type="match status" value="1"/>
</dbReference>
<comment type="function">
    <text evidence="4">This protein is involved in the repair of mismatches in DNA. It is required for dam-dependent methyl-directed DNA mismatch repair. May act as a 'molecular matchmaker', a protein that promotes the formation of a stable complex between two or more DNA-binding proteins in an ATP-dependent manner without itself being part of a final effector complex.</text>
</comment>
<dbReference type="RefSeq" id="WP_048088750.1">
    <property type="nucleotide sequence ID" value="NZ_JMIY01000001.1"/>
</dbReference>
<dbReference type="PATRIC" id="fig|1392998.3.peg.33"/>
<dbReference type="InterPro" id="IPR038973">
    <property type="entry name" value="MutL/Mlh/Pms-like"/>
</dbReference>
<dbReference type="InterPro" id="IPR014721">
    <property type="entry name" value="Ribsml_uS5_D2-typ_fold_subgr"/>
</dbReference>
<dbReference type="Pfam" id="PF13589">
    <property type="entry name" value="HATPase_c_3"/>
    <property type="match status" value="1"/>
</dbReference>
<dbReference type="EMBL" id="JMIY01000001">
    <property type="protein sequence ID" value="KCZ73373.1"/>
    <property type="molecule type" value="Genomic_DNA"/>
</dbReference>
<dbReference type="Gene3D" id="3.30.230.10">
    <property type="match status" value="1"/>
</dbReference>
<keyword evidence="8" id="KW-1185">Reference proteome</keyword>
<dbReference type="SUPFAM" id="SSF118116">
    <property type="entry name" value="DNA mismatch repair protein MutL"/>
    <property type="match status" value="1"/>
</dbReference>
<dbReference type="GO" id="GO:0005524">
    <property type="term" value="F:ATP binding"/>
    <property type="evidence" value="ECO:0007669"/>
    <property type="project" value="InterPro"/>
</dbReference>
<dbReference type="Gene3D" id="3.30.1370.100">
    <property type="entry name" value="MutL, C-terminal domain, regulatory subdomain"/>
    <property type="match status" value="1"/>
</dbReference>
<evidence type="ECO:0000259" key="6">
    <source>
        <dbReference type="SMART" id="SM01340"/>
    </source>
</evidence>
<sequence length="580" mass="64247">MRKIHLLDEATISKIAAGEVIERPASVIKELIENSIDAGASDISIEVIKGGKELIRVTDNGCGMSREDASLSLMKHTTSKIRNIEDLETVTTMGFRGEALSSIAAVAKLEMITKTRDEISGTKVTVHGSKLVGISDTGAADGTSVLAEELFYNIPARKKYLKSDSTELAHIIDVVTKNALGHNNISFTLIHNGTEILRSPASLLQDTIIHIYGQEVARAMVPVDLESRFAKVNGFVSKPAITRGSIDSQSFYINDRSVTSRAISHALRDGYGTLIQKGRFPVAVLKIYVDIREVDVNVHPTKNQVRLSHENEISDAVSEAVRRALSNENLTPDIKIPVTQSLIYEQTPVSQTLIKETGTRFKFPVKDTDRRLRHTERYITDKEKVNTTRTPDIRVLGQVDSLYVIAETRDGLTIIDQHAAHERIFFEQVMREFKCANSQELIVPVNLELNARERVLMKESIPYLEGFGFRISGFGPGAFAVTAVPNVLGKLGDPSLIHDVIADILSEGKIKNDTGLFERVMRSIACKSAIKAGADCSPDQMESLIKQLFSTENPYTCPHGRPTMVSLNRQELDRLFKRRL</sequence>
<dbReference type="GO" id="GO:0016887">
    <property type="term" value="F:ATP hydrolysis activity"/>
    <property type="evidence" value="ECO:0007669"/>
    <property type="project" value="InterPro"/>
</dbReference>
<evidence type="ECO:0000313" key="7">
    <source>
        <dbReference type="EMBL" id="KCZ73373.1"/>
    </source>
</evidence>
<dbReference type="InterPro" id="IPR036890">
    <property type="entry name" value="HATPase_C_sf"/>
</dbReference>
<dbReference type="InterPro" id="IPR013507">
    <property type="entry name" value="DNA_mismatch_S5_2-like"/>
</dbReference>
<name>A0A062VA39_9EURY</name>
<dbReference type="GO" id="GO:0006298">
    <property type="term" value="P:mismatch repair"/>
    <property type="evidence" value="ECO:0007669"/>
    <property type="project" value="UniProtKB-UniRule"/>
</dbReference>
<dbReference type="CDD" id="cd16926">
    <property type="entry name" value="HATPase_MutL-MLH-PMS-like"/>
    <property type="match status" value="1"/>
</dbReference>
<dbReference type="InterPro" id="IPR014790">
    <property type="entry name" value="MutL_C"/>
</dbReference>
<dbReference type="Pfam" id="PF08676">
    <property type="entry name" value="MutL_C"/>
    <property type="match status" value="1"/>
</dbReference>
<dbReference type="AlphaFoldDB" id="A0A062VA39"/>
<comment type="caution">
    <text evidence="7">The sequence shown here is derived from an EMBL/GenBank/DDBJ whole genome shotgun (WGS) entry which is preliminary data.</text>
</comment>
<dbReference type="GO" id="GO:0140664">
    <property type="term" value="F:ATP-dependent DNA damage sensor activity"/>
    <property type="evidence" value="ECO:0007669"/>
    <property type="project" value="InterPro"/>
</dbReference>
<dbReference type="InterPro" id="IPR020667">
    <property type="entry name" value="DNA_mismatch_repair_MutL"/>
</dbReference>
<gene>
    <name evidence="4" type="primary">mutL</name>
    <name evidence="7" type="ORF">ANME2D_00439</name>
</gene>
<dbReference type="HAMAP" id="MF_00149">
    <property type="entry name" value="DNA_mis_repair"/>
    <property type="match status" value="1"/>
</dbReference>
<dbReference type="PANTHER" id="PTHR10073:SF12">
    <property type="entry name" value="DNA MISMATCH REPAIR PROTEIN MLH1"/>
    <property type="match status" value="1"/>
</dbReference>
<dbReference type="GO" id="GO:0032300">
    <property type="term" value="C:mismatch repair complex"/>
    <property type="evidence" value="ECO:0007669"/>
    <property type="project" value="InterPro"/>
</dbReference>
<evidence type="ECO:0000256" key="3">
    <source>
        <dbReference type="ARBA" id="ARBA00023204"/>
    </source>
</evidence>
<dbReference type="GO" id="GO:0030983">
    <property type="term" value="F:mismatched DNA binding"/>
    <property type="evidence" value="ECO:0007669"/>
    <property type="project" value="InterPro"/>
</dbReference>
<accession>A0A062VA39</accession>